<feature type="transmembrane region" description="Helical" evidence="7">
    <location>
        <begin position="20"/>
        <end position="40"/>
    </location>
</feature>
<evidence type="ECO:0000256" key="7">
    <source>
        <dbReference type="SAM" id="Phobius"/>
    </source>
</evidence>
<accession>A0ABY4QJ17</accession>
<comment type="similarity">
    <text evidence="2">Belongs to the resistance-nodulation-cell division (RND) (TC 2.A.6) family. MmpL subfamily.</text>
</comment>
<evidence type="ECO:0000313" key="9">
    <source>
        <dbReference type="EMBL" id="UQX10963.1"/>
    </source>
</evidence>
<dbReference type="InterPro" id="IPR004869">
    <property type="entry name" value="MMPL_dom"/>
</dbReference>
<dbReference type="EMBL" id="CP097320">
    <property type="protein sequence ID" value="UQX10963.1"/>
    <property type="molecule type" value="Genomic_DNA"/>
</dbReference>
<evidence type="ECO:0000256" key="6">
    <source>
        <dbReference type="ARBA" id="ARBA00023136"/>
    </source>
</evidence>
<keyword evidence="3" id="KW-1003">Cell membrane</keyword>
<sequence>MSEHRAEQLKRPFIPRMVRVLAIPIIVFWGLLAVTTNAFIPKVEDVAQELAGPMVPHYAPSQRSMLAIGAKFHESNSTSLTMIVFEANRPLVIADHQYYDSLMRRLEHDTQHVQYVMDLWGKPFTAAGAQSLDGRSAYVLLRLAGDIGQIQANQSVDAVRDIVAKDTPPPGLKVYVSGAAPLASDTLAIANSSLNNVTIVTIVLIIVMLLVVYRRPSTLLVPLLGVLIEMLAARGIVATLGHLGYIELSSFAVNIVIALTLGAGTDYGIFLMGRYHEARQAGESREDAFYTAYRGIAPIVIGSGLTIAGACYCLTFARLNYFHTMGPAVAISMLFTIAAAMTLGPAMLTVGSLFGMFEPRQAAKAHLYRRIGASVVRWPVPILAASSAVVMIGGIFVPTYRQNYDDRQYQPRDAPANLGFAAADRHFAKSKLFSEMLMVETDHDMRNSADFITLDRVAKALIRLHGVAMVQSITRPLGHALEHASIPYLFTTLGSGNGQQLPFNNEQNSNTDQQADIEAHSVAVLRKEIGFFQKVSDELHKTALTVEDLQRVSEDINDDVSNLDDFFRPIKSYFYWEKHCFDIPICWTFRSVFATIDQIDKLAEDIKYARISLDEIDKTFPQIIAQLKATADDTEALRAKLVNSYGSADLQSIQTDQTFDDQINVGNDFDKSRSDDYFYIPHEGFDNEDVKTGEKLMMSPDGKAARFIVTHEGDAMGPEGVEHVEMFPDAIKTILKETSLAGARIYIGGSGSNDQDIKEYATSDLLIAAIAAFMLIFLIMMFITRSLVAALVIPGTVAFSYTGAFGLSILVWQHLIGLHLHWLVLPLTFIILVAVGSDYNLLLINRIKEEIHAGLHTGLIRALGSTGGVVTSAGLVFAFTMLAMLTSDLRTIGQVGSTVCIGLLLDTLIVRSFVVPCILRILGPWFWWPTLVRSRPLPQR</sequence>
<reference evidence="9" key="1">
    <citation type="submission" date="2022-05" db="EMBL/GenBank/DDBJ databases">
        <title>A methanotrophic Mycobacterium dominates a cave microbial ecosystem.</title>
        <authorList>
            <person name="Van Spanning R.J.M."/>
            <person name="Guan Q."/>
            <person name="Melkonian C."/>
            <person name="Gallant J."/>
            <person name="Polerecky L."/>
            <person name="Flot J.-F."/>
            <person name="Brandt B.W."/>
            <person name="Braster M."/>
            <person name="Iturbe Espinoza P."/>
            <person name="Aerts J."/>
            <person name="Meima-Franke M."/>
            <person name="Piersma S.R."/>
            <person name="Bunduc C."/>
            <person name="Ummels R."/>
            <person name="Pain A."/>
            <person name="Fleming E.J."/>
            <person name="van der Wel N."/>
            <person name="Gherman V.D."/>
            <person name="Sarbu S.M."/>
            <person name="Bodelier P.L.E."/>
            <person name="Bitter W."/>
        </authorList>
    </citation>
    <scope>NUCLEOTIDE SEQUENCE</scope>
    <source>
        <strain evidence="9">Sulfur Cave</strain>
    </source>
</reference>
<feature type="transmembrane region" description="Helical" evidence="7">
    <location>
        <begin position="378"/>
        <end position="400"/>
    </location>
</feature>
<evidence type="ECO:0000259" key="8">
    <source>
        <dbReference type="Pfam" id="PF03176"/>
    </source>
</evidence>
<proteinExistence type="inferred from homology"/>
<feature type="transmembrane region" description="Helical" evidence="7">
    <location>
        <begin position="862"/>
        <end position="885"/>
    </location>
</feature>
<organism evidence="9 10">
    <name type="scientific">Candidatus Mycobacterium methanotrophicum</name>
    <dbReference type="NCBI Taxonomy" id="2943498"/>
    <lineage>
        <taxon>Bacteria</taxon>
        <taxon>Bacillati</taxon>
        <taxon>Actinomycetota</taxon>
        <taxon>Actinomycetes</taxon>
        <taxon>Mycobacteriales</taxon>
        <taxon>Mycobacteriaceae</taxon>
        <taxon>Mycobacterium</taxon>
    </lineage>
</organism>
<dbReference type="PANTHER" id="PTHR33406">
    <property type="entry name" value="MEMBRANE PROTEIN MJ1562-RELATED"/>
    <property type="match status" value="1"/>
</dbReference>
<evidence type="ECO:0000256" key="3">
    <source>
        <dbReference type="ARBA" id="ARBA00022475"/>
    </source>
</evidence>
<dbReference type="PANTHER" id="PTHR33406:SF6">
    <property type="entry name" value="MEMBRANE PROTEIN YDGH-RELATED"/>
    <property type="match status" value="1"/>
</dbReference>
<feature type="transmembrane region" description="Helical" evidence="7">
    <location>
        <begin position="329"/>
        <end position="357"/>
    </location>
</feature>
<feature type="transmembrane region" description="Helical" evidence="7">
    <location>
        <begin position="818"/>
        <end position="841"/>
    </location>
</feature>
<feature type="domain" description="Membrane transport protein MMPL" evidence="8">
    <location>
        <begin position="54"/>
        <end position="382"/>
    </location>
</feature>
<name>A0ABY4QJ17_9MYCO</name>
<feature type="domain" description="Membrane transport protein MMPL" evidence="8">
    <location>
        <begin position="612"/>
        <end position="938"/>
    </location>
</feature>
<feature type="transmembrane region" description="Helical" evidence="7">
    <location>
        <begin position="790"/>
        <end position="812"/>
    </location>
</feature>
<keyword evidence="5 7" id="KW-1133">Transmembrane helix</keyword>
<dbReference type="Pfam" id="PF03176">
    <property type="entry name" value="MMPL"/>
    <property type="match status" value="2"/>
</dbReference>
<evidence type="ECO:0000313" key="10">
    <source>
        <dbReference type="Proteomes" id="UP001056610"/>
    </source>
</evidence>
<feature type="transmembrane region" description="Helical" evidence="7">
    <location>
        <begin position="292"/>
        <end position="317"/>
    </location>
</feature>
<dbReference type="NCBIfam" id="TIGR00833">
    <property type="entry name" value="actII"/>
    <property type="match status" value="1"/>
</dbReference>
<feature type="transmembrane region" description="Helical" evidence="7">
    <location>
        <begin position="765"/>
        <end position="783"/>
    </location>
</feature>
<evidence type="ECO:0000256" key="2">
    <source>
        <dbReference type="ARBA" id="ARBA00010157"/>
    </source>
</evidence>
<evidence type="ECO:0000256" key="1">
    <source>
        <dbReference type="ARBA" id="ARBA00004651"/>
    </source>
</evidence>
<evidence type="ECO:0000256" key="5">
    <source>
        <dbReference type="ARBA" id="ARBA00022989"/>
    </source>
</evidence>
<dbReference type="InterPro" id="IPR004707">
    <property type="entry name" value="MmpL_fam"/>
</dbReference>
<dbReference type="Proteomes" id="UP001056610">
    <property type="component" value="Chromosome"/>
</dbReference>
<dbReference type="RefSeq" id="WP_219068250.1">
    <property type="nucleotide sequence ID" value="NZ_CAJUXY010000033.1"/>
</dbReference>
<feature type="transmembrane region" description="Helical" evidence="7">
    <location>
        <begin position="220"/>
        <end position="245"/>
    </location>
</feature>
<keyword evidence="10" id="KW-1185">Reference proteome</keyword>
<keyword evidence="4 7" id="KW-0812">Transmembrane</keyword>
<protein>
    <submittedName>
        <fullName evidence="9">RND family transporter</fullName>
    </submittedName>
</protein>
<gene>
    <name evidence="9" type="ORF">M5I08_24130</name>
</gene>
<feature type="transmembrane region" description="Helical" evidence="7">
    <location>
        <begin position="251"/>
        <end position="271"/>
    </location>
</feature>
<comment type="subcellular location">
    <subcellularLocation>
        <location evidence="1">Cell membrane</location>
        <topology evidence="1">Multi-pass membrane protein</topology>
    </subcellularLocation>
</comment>
<dbReference type="InterPro" id="IPR050545">
    <property type="entry name" value="Mycobact_MmpL"/>
</dbReference>
<keyword evidence="6 7" id="KW-0472">Membrane</keyword>
<evidence type="ECO:0000256" key="4">
    <source>
        <dbReference type="ARBA" id="ARBA00022692"/>
    </source>
</evidence>
<feature type="transmembrane region" description="Helical" evidence="7">
    <location>
        <begin position="194"/>
        <end position="213"/>
    </location>
</feature>